<gene>
    <name evidence="2" type="ORF">GCM10022247_41570</name>
</gene>
<keyword evidence="1" id="KW-0812">Transmembrane</keyword>
<feature type="transmembrane region" description="Helical" evidence="1">
    <location>
        <begin position="55"/>
        <end position="76"/>
    </location>
</feature>
<feature type="transmembrane region" description="Helical" evidence="1">
    <location>
        <begin position="12"/>
        <end position="35"/>
    </location>
</feature>
<organism evidence="2 3">
    <name type="scientific">Allokutzneria multivorans</name>
    <dbReference type="NCBI Taxonomy" id="1142134"/>
    <lineage>
        <taxon>Bacteria</taxon>
        <taxon>Bacillati</taxon>
        <taxon>Actinomycetota</taxon>
        <taxon>Actinomycetes</taxon>
        <taxon>Pseudonocardiales</taxon>
        <taxon>Pseudonocardiaceae</taxon>
        <taxon>Allokutzneria</taxon>
    </lineage>
</organism>
<evidence type="ECO:0000313" key="2">
    <source>
        <dbReference type="EMBL" id="GAA4014370.1"/>
    </source>
</evidence>
<name>A0ABP7SQ23_9PSEU</name>
<keyword evidence="1" id="KW-1133">Transmembrane helix</keyword>
<feature type="transmembrane region" description="Helical" evidence="1">
    <location>
        <begin position="83"/>
        <end position="106"/>
    </location>
</feature>
<keyword evidence="1" id="KW-0472">Membrane</keyword>
<evidence type="ECO:0000313" key="3">
    <source>
        <dbReference type="Proteomes" id="UP001501747"/>
    </source>
</evidence>
<keyword evidence="3" id="KW-1185">Reference proteome</keyword>
<proteinExistence type="predicted"/>
<protein>
    <recommendedName>
        <fullName evidence="4">DUF3995 domain-containing protein</fullName>
    </recommendedName>
</protein>
<comment type="caution">
    <text evidence="2">The sequence shown here is derived from an EMBL/GenBank/DDBJ whole genome shotgun (WGS) entry which is preliminary data.</text>
</comment>
<evidence type="ECO:0000256" key="1">
    <source>
        <dbReference type="SAM" id="Phobius"/>
    </source>
</evidence>
<dbReference type="EMBL" id="BAABAL010000016">
    <property type="protein sequence ID" value="GAA4014370.1"/>
    <property type="molecule type" value="Genomic_DNA"/>
</dbReference>
<dbReference type="RefSeq" id="WP_344877227.1">
    <property type="nucleotide sequence ID" value="NZ_BAABAL010000016.1"/>
</dbReference>
<accession>A0ABP7SQ23</accession>
<sequence>MTGKPDLRGPLAIMASRGAAALALLYAGMRAYWALGGQALLDSVGVGERLLSDSLLPPPTLVLAALAIAALPIGLLRSRFRRALLIPTWIAVAALAARGIAGLLLLHPLRDAVAPMDTAATMALAVYSPIFLLWSALLSGSAILSRTH</sequence>
<reference evidence="3" key="1">
    <citation type="journal article" date="2019" name="Int. J. Syst. Evol. Microbiol.">
        <title>The Global Catalogue of Microorganisms (GCM) 10K type strain sequencing project: providing services to taxonomists for standard genome sequencing and annotation.</title>
        <authorList>
            <consortium name="The Broad Institute Genomics Platform"/>
            <consortium name="The Broad Institute Genome Sequencing Center for Infectious Disease"/>
            <person name="Wu L."/>
            <person name="Ma J."/>
        </authorList>
    </citation>
    <scope>NUCLEOTIDE SEQUENCE [LARGE SCALE GENOMIC DNA]</scope>
    <source>
        <strain evidence="3">JCM 17342</strain>
    </source>
</reference>
<dbReference type="Proteomes" id="UP001501747">
    <property type="component" value="Unassembled WGS sequence"/>
</dbReference>
<feature type="transmembrane region" description="Helical" evidence="1">
    <location>
        <begin position="126"/>
        <end position="144"/>
    </location>
</feature>
<evidence type="ECO:0008006" key="4">
    <source>
        <dbReference type="Google" id="ProtNLM"/>
    </source>
</evidence>